<evidence type="ECO:0000256" key="6">
    <source>
        <dbReference type="RuleBase" id="RU000682"/>
    </source>
</evidence>
<keyword evidence="3 5" id="KW-0371">Homeobox</keyword>
<dbReference type="InterPro" id="IPR009057">
    <property type="entry name" value="Homeodomain-like_sf"/>
</dbReference>
<keyword evidence="4 5" id="KW-0539">Nucleus</keyword>
<dbReference type="CDD" id="cd00086">
    <property type="entry name" value="homeodomain"/>
    <property type="match status" value="1"/>
</dbReference>
<sequence length="85" mass="9798">MDQSGDSAPSVRKRTRATADQLAVLEDTFAVNVSPNSKLRKQLAEQLQMSERSIQIWFQNRRAKVKHIQKRAQMKMHHASIRAQL</sequence>
<dbReference type="AlphaFoldDB" id="A0A162Q8C6"/>
<dbReference type="InParanoid" id="A0A162Q8C6"/>
<evidence type="ECO:0000256" key="2">
    <source>
        <dbReference type="ARBA" id="ARBA00023125"/>
    </source>
</evidence>
<dbReference type="SMART" id="SM00389">
    <property type="entry name" value="HOX"/>
    <property type="match status" value="1"/>
</dbReference>
<accession>A0A162Q8C6</accession>
<dbReference type="PANTHER" id="PTHR24324">
    <property type="entry name" value="HOMEOBOX PROTEIN HHEX"/>
    <property type="match status" value="1"/>
</dbReference>
<dbReference type="VEuPathDB" id="FungiDB:PHYBLDRAFT_103436"/>
<keyword evidence="2 5" id="KW-0238">DNA-binding</keyword>
<dbReference type="Gene3D" id="1.10.10.60">
    <property type="entry name" value="Homeodomain-like"/>
    <property type="match status" value="1"/>
</dbReference>
<dbReference type="STRING" id="763407.A0A162Q8C6"/>
<dbReference type="GeneID" id="28988671"/>
<evidence type="ECO:0000256" key="4">
    <source>
        <dbReference type="ARBA" id="ARBA00023242"/>
    </source>
</evidence>
<dbReference type="PROSITE" id="PS00027">
    <property type="entry name" value="HOMEOBOX_1"/>
    <property type="match status" value="1"/>
</dbReference>
<dbReference type="Pfam" id="PF00046">
    <property type="entry name" value="Homeodomain"/>
    <property type="match status" value="1"/>
</dbReference>
<protein>
    <submittedName>
        <fullName evidence="8">Homeodomain-like DNA binding domain-containing transcription factor</fullName>
    </submittedName>
</protein>
<dbReference type="InterPro" id="IPR051000">
    <property type="entry name" value="Homeobox_DNA-bind_prot"/>
</dbReference>
<dbReference type="Proteomes" id="UP000077315">
    <property type="component" value="Unassembled WGS sequence"/>
</dbReference>
<evidence type="ECO:0000313" key="9">
    <source>
        <dbReference type="Proteomes" id="UP000077315"/>
    </source>
</evidence>
<feature type="domain" description="Homeobox" evidence="7">
    <location>
        <begin position="8"/>
        <end position="68"/>
    </location>
</feature>
<dbReference type="PANTHER" id="PTHR24324:SF5">
    <property type="entry name" value="HEMATOPOIETICALLY-EXPRESSED HOMEOBOX PROTEIN HHEX"/>
    <property type="match status" value="1"/>
</dbReference>
<dbReference type="GO" id="GO:0000981">
    <property type="term" value="F:DNA-binding transcription factor activity, RNA polymerase II-specific"/>
    <property type="evidence" value="ECO:0007669"/>
    <property type="project" value="InterPro"/>
</dbReference>
<organism evidence="8 9">
    <name type="scientific">Phycomyces blakesleeanus (strain ATCC 8743b / DSM 1359 / FGSC 10004 / NBRC 33097 / NRRL 1555)</name>
    <dbReference type="NCBI Taxonomy" id="763407"/>
    <lineage>
        <taxon>Eukaryota</taxon>
        <taxon>Fungi</taxon>
        <taxon>Fungi incertae sedis</taxon>
        <taxon>Mucoromycota</taxon>
        <taxon>Mucoromycotina</taxon>
        <taxon>Mucoromycetes</taxon>
        <taxon>Mucorales</taxon>
        <taxon>Phycomycetaceae</taxon>
        <taxon>Phycomyces</taxon>
    </lineage>
</organism>
<comment type="subcellular location">
    <subcellularLocation>
        <location evidence="1 5 6">Nucleus</location>
    </subcellularLocation>
</comment>
<keyword evidence="9" id="KW-1185">Reference proteome</keyword>
<name>A0A162Q8C6_PHYB8</name>
<dbReference type="InterPro" id="IPR017970">
    <property type="entry name" value="Homeobox_CS"/>
</dbReference>
<evidence type="ECO:0000256" key="5">
    <source>
        <dbReference type="PROSITE-ProRule" id="PRU00108"/>
    </source>
</evidence>
<dbReference type="InterPro" id="IPR001356">
    <property type="entry name" value="HD"/>
</dbReference>
<dbReference type="GO" id="GO:0005634">
    <property type="term" value="C:nucleus"/>
    <property type="evidence" value="ECO:0007669"/>
    <property type="project" value="UniProtKB-SubCell"/>
</dbReference>
<evidence type="ECO:0000259" key="7">
    <source>
        <dbReference type="PROSITE" id="PS50071"/>
    </source>
</evidence>
<dbReference type="GO" id="GO:0030154">
    <property type="term" value="P:cell differentiation"/>
    <property type="evidence" value="ECO:0007669"/>
    <property type="project" value="TreeGrafter"/>
</dbReference>
<evidence type="ECO:0000313" key="8">
    <source>
        <dbReference type="EMBL" id="OAD80956.1"/>
    </source>
</evidence>
<reference evidence="9" key="1">
    <citation type="submission" date="2015-06" db="EMBL/GenBank/DDBJ databases">
        <title>Expansion of signal transduction pathways in fungi by whole-genome duplication.</title>
        <authorList>
            <consortium name="DOE Joint Genome Institute"/>
            <person name="Corrochano L.M."/>
            <person name="Kuo A."/>
            <person name="Marcet-Houben M."/>
            <person name="Polaino S."/>
            <person name="Salamov A."/>
            <person name="Villalobos J.M."/>
            <person name="Alvarez M.I."/>
            <person name="Avalos J."/>
            <person name="Benito E.P."/>
            <person name="Benoit I."/>
            <person name="Burger G."/>
            <person name="Camino L.P."/>
            <person name="Canovas D."/>
            <person name="Cerda-Olmedo E."/>
            <person name="Cheng J.-F."/>
            <person name="Dominguez A."/>
            <person name="Elias M."/>
            <person name="Eslava A.P."/>
            <person name="Glaser F."/>
            <person name="Grimwood J."/>
            <person name="Gutierrez G."/>
            <person name="Heitman J."/>
            <person name="Henrissat B."/>
            <person name="Iturriaga E.A."/>
            <person name="Lang B.F."/>
            <person name="Lavin J.L."/>
            <person name="Lee S."/>
            <person name="Li W."/>
            <person name="Lindquist E."/>
            <person name="Lopez-Garcia S."/>
            <person name="Luque E.M."/>
            <person name="Marcos A.T."/>
            <person name="Martin J."/>
            <person name="McCluskey K."/>
            <person name="Medina H.R."/>
            <person name="Miralles-Duran A."/>
            <person name="Miyazaki A."/>
            <person name="Munoz-Torres E."/>
            <person name="Oguiza J.A."/>
            <person name="Ohm R."/>
            <person name="Olmedo M."/>
            <person name="Orejas M."/>
            <person name="Ortiz-Castellanos L."/>
            <person name="Pisabarro A.G."/>
            <person name="Rodriguez-Romero J."/>
            <person name="Ruiz-Herrera J."/>
            <person name="Ruiz-Vazquez R."/>
            <person name="Sanz C."/>
            <person name="Schackwitz W."/>
            <person name="Schmutz J."/>
            <person name="Shahriari M."/>
            <person name="Shelest E."/>
            <person name="Silva-Franco F."/>
            <person name="Soanes D."/>
            <person name="Syed K."/>
            <person name="Tagua V.G."/>
            <person name="Talbot N.J."/>
            <person name="Thon M."/>
            <person name="De vries R.P."/>
            <person name="Wiebenga A."/>
            <person name="Yadav J.S."/>
            <person name="Braun E.L."/>
            <person name="Baker S."/>
            <person name="Garre V."/>
            <person name="Horwitz B."/>
            <person name="Torres-Martinez S."/>
            <person name="Idnurm A."/>
            <person name="Herrera-Estrella A."/>
            <person name="Gabaldon T."/>
            <person name="Grigoriev I.V."/>
        </authorList>
    </citation>
    <scope>NUCLEOTIDE SEQUENCE [LARGE SCALE GENOMIC DNA]</scope>
    <source>
        <strain evidence="9">NRRL 1555(-)</strain>
    </source>
</reference>
<evidence type="ECO:0000256" key="1">
    <source>
        <dbReference type="ARBA" id="ARBA00004123"/>
    </source>
</evidence>
<dbReference type="EMBL" id="KV440971">
    <property type="protein sequence ID" value="OAD80956.1"/>
    <property type="molecule type" value="Genomic_DNA"/>
</dbReference>
<dbReference type="GO" id="GO:0000978">
    <property type="term" value="F:RNA polymerase II cis-regulatory region sequence-specific DNA binding"/>
    <property type="evidence" value="ECO:0007669"/>
    <property type="project" value="TreeGrafter"/>
</dbReference>
<gene>
    <name evidence="8" type="ORF">PHYBLDRAFT_103436</name>
</gene>
<evidence type="ECO:0000256" key="3">
    <source>
        <dbReference type="ARBA" id="ARBA00023155"/>
    </source>
</evidence>
<dbReference type="RefSeq" id="XP_018298996.1">
    <property type="nucleotide sequence ID" value="XM_018427765.1"/>
</dbReference>
<dbReference type="PROSITE" id="PS50071">
    <property type="entry name" value="HOMEOBOX_2"/>
    <property type="match status" value="1"/>
</dbReference>
<feature type="non-terminal residue" evidence="8">
    <location>
        <position position="85"/>
    </location>
</feature>
<proteinExistence type="predicted"/>
<dbReference type="SUPFAM" id="SSF46689">
    <property type="entry name" value="Homeodomain-like"/>
    <property type="match status" value="1"/>
</dbReference>
<dbReference type="OrthoDB" id="6159439at2759"/>
<feature type="DNA-binding region" description="Homeobox" evidence="5">
    <location>
        <begin position="10"/>
        <end position="69"/>
    </location>
</feature>